<feature type="transmembrane region" description="Helical" evidence="5">
    <location>
        <begin position="21"/>
        <end position="42"/>
    </location>
</feature>
<dbReference type="CDD" id="cd08438">
    <property type="entry name" value="PBP2_CidR"/>
    <property type="match status" value="1"/>
</dbReference>
<evidence type="ECO:0000256" key="3">
    <source>
        <dbReference type="ARBA" id="ARBA00023125"/>
    </source>
</evidence>
<dbReference type="Gene3D" id="3.40.190.290">
    <property type="match status" value="1"/>
</dbReference>
<gene>
    <name evidence="7" type="ORF">SAMN04488500_101201</name>
</gene>
<evidence type="ECO:0000313" key="7">
    <source>
        <dbReference type="EMBL" id="SMC33364.1"/>
    </source>
</evidence>
<dbReference type="SUPFAM" id="SSF53850">
    <property type="entry name" value="Periplasmic binding protein-like II"/>
    <property type="match status" value="1"/>
</dbReference>
<feature type="domain" description="HTH lysR-type" evidence="6">
    <location>
        <begin position="33"/>
        <end position="90"/>
    </location>
</feature>
<dbReference type="EMBL" id="FWXI01000001">
    <property type="protein sequence ID" value="SMC33364.1"/>
    <property type="molecule type" value="Genomic_DNA"/>
</dbReference>
<keyword evidence="5" id="KW-0472">Membrane</keyword>
<dbReference type="InterPro" id="IPR050950">
    <property type="entry name" value="HTH-type_LysR_regulators"/>
</dbReference>
<comment type="similarity">
    <text evidence="1">Belongs to the LysR transcriptional regulatory family.</text>
</comment>
<keyword evidence="5" id="KW-0812">Transmembrane</keyword>
<dbReference type="PANTHER" id="PTHR30419">
    <property type="entry name" value="HTH-TYPE TRANSCRIPTIONAL REGULATOR YBHD"/>
    <property type="match status" value="1"/>
</dbReference>
<dbReference type="Proteomes" id="UP000192738">
    <property type="component" value="Unassembled WGS sequence"/>
</dbReference>
<dbReference type="GO" id="GO:0005829">
    <property type="term" value="C:cytosol"/>
    <property type="evidence" value="ECO:0007669"/>
    <property type="project" value="TreeGrafter"/>
</dbReference>
<name>A0A1W1YB73_9FIRM</name>
<dbReference type="STRING" id="112901.SAMN04488500_101201"/>
<dbReference type="AlphaFoldDB" id="A0A1W1YB73"/>
<dbReference type="Pfam" id="PF00126">
    <property type="entry name" value="HTH_1"/>
    <property type="match status" value="1"/>
</dbReference>
<evidence type="ECO:0000256" key="5">
    <source>
        <dbReference type="SAM" id="Phobius"/>
    </source>
</evidence>
<evidence type="ECO:0000256" key="4">
    <source>
        <dbReference type="ARBA" id="ARBA00023163"/>
    </source>
</evidence>
<evidence type="ECO:0000256" key="2">
    <source>
        <dbReference type="ARBA" id="ARBA00023015"/>
    </source>
</evidence>
<evidence type="ECO:0000259" key="6">
    <source>
        <dbReference type="PROSITE" id="PS50931"/>
    </source>
</evidence>
<dbReference type="PROSITE" id="PS50931">
    <property type="entry name" value="HTH_LYSR"/>
    <property type="match status" value="1"/>
</dbReference>
<dbReference type="InterPro" id="IPR036388">
    <property type="entry name" value="WH-like_DNA-bd_sf"/>
</dbReference>
<dbReference type="GO" id="GO:0003677">
    <property type="term" value="F:DNA binding"/>
    <property type="evidence" value="ECO:0007669"/>
    <property type="project" value="UniProtKB-KW"/>
</dbReference>
<dbReference type="Pfam" id="PF03466">
    <property type="entry name" value="LysR_substrate"/>
    <property type="match status" value="1"/>
</dbReference>
<evidence type="ECO:0000313" key="8">
    <source>
        <dbReference type="Proteomes" id="UP000192738"/>
    </source>
</evidence>
<keyword evidence="5" id="KW-1133">Transmembrane helix</keyword>
<keyword evidence="4" id="KW-0804">Transcription</keyword>
<keyword evidence="2" id="KW-0805">Transcription regulation</keyword>
<protein>
    <submittedName>
        <fullName evidence="7">DNA-binding transcriptional regulator, LysR family</fullName>
    </submittedName>
</protein>
<sequence>MTLSGKASHSIRYIVPFFGTIYLILVIRGTSILDILHLTYFIEVAKQVSFTKAAQALHVSQPSISKMVRNLEDELGVTLINRSARQIKLTDAGQALYERGLKIIDSFNNVAADLDDLMGGRKGQIRIGIPPMVETSFFAIAIGEFKKKYPNIIIDLVEVGSKAVEGMVEEGKLDIGVVVLPVKNKADFSMFAFVKDPILLIVHPEHRLAAQDIAHIADLENESVVMFRKDFALHDHIVEKCREHGFMPKVLCESSQWDFMVEIVAAKLGVALLPKVVCDKLGRDVVKSLPIAEEIRPWHLAVIWKKDTYLSFAAREWLKYAACLFGVEVTLD</sequence>
<organism evidence="7 8">
    <name type="scientific">Sporomusa malonica</name>
    <dbReference type="NCBI Taxonomy" id="112901"/>
    <lineage>
        <taxon>Bacteria</taxon>
        <taxon>Bacillati</taxon>
        <taxon>Bacillota</taxon>
        <taxon>Negativicutes</taxon>
        <taxon>Selenomonadales</taxon>
        <taxon>Sporomusaceae</taxon>
        <taxon>Sporomusa</taxon>
    </lineage>
</organism>
<reference evidence="7 8" key="1">
    <citation type="submission" date="2017-04" db="EMBL/GenBank/DDBJ databases">
        <authorList>
            <person name="Afonso C.L."/>
            <person name="Miller P.J."/>
            <person name="Scott M.A."/>
            <person name="Spackman E."/>
            <person name="Goraichik I."/>
            <person name="Dimitrov K.M."/>
            <person name="Suarez D.L."/>
            <person name="Swayne D.E."/>
        </authorList>
    </citation>
    <scope>NUCLEOTIDE SEQUENCE [LARGE SCALE GENOMIC DNA]</scope>
    <source>
        <strain evidence="7 8">DSM 5090</strain>
    </source>
</reference>
<dbReference type="FunFam" id="1.10.10.10:FF:000001">
    <property type="entry name" value="LysR family transcriptional regulator"/>
    <property type="match status" value="1"/>
</dbReference>
<proteinExistence type="inferred from homology"/>
<evidence type="ECO:0000256" key="1">
    <source>
        <dbReference type="ARBA" id="ARBA00009437"/>
    </source>
</evidence>
<accession>A0A1W1YB73</accession>
<dbReference type="Gene3D" id="1.10.10.10">
    <property type="entry name" value="Winged helix-like DNA-binding domain superfamily/Winged helix DNA-binding domain"/>
    <property type="match status" value="1"/>
</dbReference>
<dbReference type="PANTHER" id="PTHR30419:SF8">
    <property type="entry name" value="NITROGEN ASSIMILATION TRANSCRIPTIONAL ACTIVATOR-RELATED"/>
    <property type="match status" value="1"/>
</dbReference>
<dbReference type="GO" id="GO:0003700">
    <property type="term" value="F:DNA-binding transcription factor activity"/>
    <property type="evidence" value="ECO:0007669"/>
    <property type="project" value="InterPro"/>
</dbReference>
<dbReference type="SUPFAM" id="SSF46785">
    <property type="entry name" value="Winged helix' DNA-binding domain"/>
    <property type="match status" value="1"/>
</dbReference>
<dbReference type="PRINTS" id="PR00039">
    <property type="entry name" value="HTHLYSR"/>
</dbReference>
<dbReference type="InterPro" id="IPR000847">
    <property type="entry name" value="LysR_HTH_N"/>
</dbReference>
<keyword evidence="8" id="KW-1185">Reference proteome</keyword>
<dbReference type="InterPro" id="IPR036390">
    <property type="entry name" value="WH_DNA-bd_sf"/>
</dbReference>
<dbReference type="InterPro" id="IPR005119">
    <property type="entry name" value="LysR_subst-bd"/>
</dbReference>
<keyword evidence="3 7" id="KW-0238">DNA-binding</keyword>